<dbReference type="PANTHER" id="PTHR14742">
    <property type="entry name" value="RIBONUCLEASE P SUBUNIT P21"/>
    <property type="match status" value="1"/>
</dbReference>
<feature type="compositionally biased region" description="Basic and acidic residues" evidence="1">
    <location>
        <begin position="44"/>
        <end position="56"/>
    </location>
</feature>
<dbReference type="InterPro" id="IPR007175">
    <property type="entry name" value="Rpr2/Snm1/Rpp21"/>
</dbReference>
<keyword evidence="2" id="KW-1185">Reference proteome</keyword>
<evidence type="ECO:0000256" key="1">
    <source>
        <dbReference type="SAM" id="MobiDB-lite"/>
    </source>
</evidence>
<dbReference type="GO" id="GO:0005655">
    <property type="term" value="C:nucleolar ribonuclease P complex"/>
    <property type="evidence" value="ECO:0007669"/>
    <property type="project" value="TreeGrafter"/>
</dbReference>
<dbReference type="GO" id="GO:0008033">
    <property type="term" value="P:tRNA processing"/>
    <property type="evidence" value="ECO:0007669"/>
    <property type="project" value="TreeGrafter"/>
</dbReference>
<accession>A0A915A076</accession>
<reference evidence="3" key="1">
    <citation type="submission" date="2022-11" db="UniProtKB">
        <authorList>
            <consortium name="WormBaseParasite"/>
        </authorList>
    </citation>
    <scope>IDENTIFICATION</scope>
</reference>
<dbReference type="Proteomes" id="UP000887569">
    <property type="component" value="Unplaced"/>
</dbReference>
<proteinExistence type="predicted"/>
<feature type="region of interest" description="Disordered" evidence="1">
    <location>
        <begin position="1"/>
        <end position="66"/>
    </location>
</feature>
<evidence type="ECO:0000313" key="2">
    <source>
        <dbReference type="Proteomes" id="UP000887569"/>
    </source>
</evidence>
<dbReference type="Pfam" id="PF04032">
    <property type="entry name" value="Rpr2"/>
    <property type="match status" value="1"/>
</dbReference>
<sequence>MANSVVTSTRYERKNGGTTKDMTVEADCSQKILKPGQDPSTSEVPHRGMKSKESKAGKKAASTRPNENHLRVNFLHHAAQLLFSQSVGRGDALSKLGSTYIRHMSDVCLMEHIKVDREIGRTLCAKCKRVFVSNPDSNCHPIRMRLNKKKQVVRTCLDCGTIRRFTINRNYLSRNEKTQLEMTSCGSREAID</sequence>
<organism evidence="2 3">
    <name type="scientific">Parascaris univalens</name>
    <name type="common">Nematode worm</name>
    <dbReference type="NCBI Taxonomy" id="6257"/>
    <lineage>
        <taxon>Eukaryota</taxon>
        <taxon>Metazoa</taxon>
        <taxon>Ecdysozoa</taxon>
        <taxon>Nematoda</taxon>
        <taxon>Chromadorea</taxon>
        <taxon>Rhabditida</taxon>
        <taxon>Spirurina</taxon>
        <taxon>Ascaridomorpha</taxon>
        <taxon>Ascaridoidea</taxon>
        <taxon>Ascarididae</taxon>
        <taxon>Parascaris</taxon>
    </lineage>
</organism>
<dbReference type="Gene3D" id="6.20.50.20">
    <property type="match status" value="1"/>
</dbReference>
<dbReference type="PANTHER" id="PTHR14742:SF3">
    <property type="entry name" value="RIBONUCLEASE MRP PROTEIN SUBUNIT SNM1"/>
    <property type="match status" value="1"/>
</dbReference>
<dbReference type="AlphaFoldDB" id="A0A915A076"/>
<name>A0A915A076_PARUN</name>
<dbReference type="WBParaSite" id="PgB25_g014_t02">
    <property type="protein sequence ID" value="PgB25_g014_t02"/>
    <property type="gene ID" value="PgB25_g014"/>
</dbReference>
<protein>
    <submittedName>
        <fullName evidence="3">ALMS motif domain-containing protein</fullName>
    </submittedName>
</protein>
<evidence type="ECO:0000313" key="3">
    <source>
        <dbReference type="WBParaSite" id="PgB25_g014_t02"/>
    </source>
</evidence>